<feature type="compositionally biased region" description="Polar residues" evidence="1">
    <location>
        <begin position="58"/>
        <end position="72"/>
    </location>
</feature>
<feature type="region of interest" description="Disordered" evidence="1">
    <location>
        <begin position="1"/>
        <end position="80"/>
    </location>
</feature>
<evidence type="ECO:0000256" key="1">
    <source>
        <dbReference type="SAM" id="MobiDB-lite"/>
    </source>
</evidence>
<dbReference type="Proteomes" id="UP001642501">
    <property type="component" value="Unassembled WGS sequence"/>
</dbReference>
<dbReference type="Pfam" id="PF05186">
    <property type="entry name" value="Dpy-30"/>
    <property type="match status" value="1"/>
</dbReference>
<comment type="caution">
    <text evidence="2">The sequence shown here is derived from an EMBL/GenBank/DDBJ whole genome shotgun (WGS) entry which is preliminary data.</text>
</comment>
<sequence>MSEETEARAGSADGAPESTSGSTEREIAMTDRDAPSPAQAQVGRTGTPMRGGERLESSSRAASVHPESSFTIPSEAPLNGAPVRQYINSKVTGPLLEGMKMIAKEQYVKLQSETQEGEEKLQEGKSKN</sequence>
<proteinExistence type="predicted"/>
<dbReference type="Gene3D" id="1.20.890.10">
    <property type="entry name" value="cAMP-dependent protein kinase regulatory subunit, dimerization-anchoring domain"/>
    <property type="match status" value="1"/>
</dbReference>
<keyword evidence="3" id="KW-1185">Reference proteome</keyword>
<organism evidence="2 3">
    <name type="scientific">Sporothrix epigloea</name>
    <dbReference type="NCBI Taxonomy" id="1892477"/>
    <lineage>
        <taxon>Eukaryota</taxon>
        <taxon>Fungi</taxon>
        <taxon>Dikarya</taxon>
        <taxon>Ascomycota</taxon>
        <taxon>Pezizomycotina</taxon>
        <taxon>Sordariomycetes</taxon>
        <taxon>Sordariomycetidae</taxon>
        <taxon>Ophiostomatales</taxon>
        <taxon>Ophiostomataceae</taxon>
        <taxon>Sporothrix</taxon>
    </lineage>
</organism>
<protein>
    <submittedName>
        <fullName evidence="2">Uncharacterized protein</fullName>
    </submittedName>
</protein>
<accession>A0ABP0DRW4</accession>
<name>A0ABP0DRW4_9PEZI</name>
<gene>
    <name evidence="2" type="ORF">SEPCBS57363_004388</name>
</gene>
<feature type="compositionally biased region" description="Basic and acidic residues" evidence="1">
    <location>
        <begin position="23"/>
        <end position="34"/>
    </location>
</feature>
<reference evidence="2 3" key="1">
    <citation type="submission" date="2024-01" db="EMBL/GenBank/DDBJ databases">
        <authorList>
            <person name="Allen C."/>
            <person name="Tagirdzhanova G."/>
        </authorList>
    </citation>
    <scope>NUCLEOTIDE SEQUENCE [LARGE SCALE GENOMIC DNA]</scope>
    <source>
        <strain evidence="2 3">CBS 573.63</strain>
    </source>
</reference>
<dbReference type="InterPro" id="IPR007858">
    <property type="entry name" value="Dpy-30_motif"/>
</dbReference>
<evidence type="ECO:0000313" key="3">
    <source>
        <dbReference type="Proteomes" id="UP001642501"/>
    </source>
</evidence>
<dbReference type="EMBL" id="CAWUOM010000081">
    <property type="protein sequence ID" value="CAK7270995.1"/>
    <property type="molecule type" value="Genomic_DNA"/>
</dbReference>
<evidence type="ECO:0000313" key="2">
    <source>
        <dbReference type="EMBL" id="CAK7270995.1"/>
    </source>
</evidence>